<dbReference type="PROSITE" id="PS51257">
    <property type="entry name" value="PROKAR_LIPOPROTEIN"/>
    <property type="match status" value="1"/>
</dbReference>
<keyword evidence="2" id="KW-1185">Reference proteome</keyword>
<gene>
    <name evidence="1" type="ORF">ETD86_40985</name>
</gene>
<reference evidence="1 2" key="1">
    <citation type="submission" date="2019-05" db="EMBL/GenBank/DDBJ databases">
        <title>Draft genome sequence of Nonomuraea turkmeniaca DSM 43926.</title>
        <authorList>
            <person name="Saricaoglu S."/>
            <person name="Isik K."/>
        </authorList>
    </citation>
    <scope>NUCLEOTIDE SEQUENCE [LARGE SCALE GENOMIC DNA]</scope>
    <source>
        <strain evidence="1 2">DSM 43926</strain>
    </source>
</reference>
<dbReference type="Proteomes" id="UP000309128">
    <property type="component" value="Unassembled WGS sequence"/>
</dbReference>
<comment type="caution">
    <text evidence="1">The sequence shown here is derived from an EMBL/GenBank/DDBJ whole genome shotgun (WGS) entry which is preliminary data.</text>
</comment>
<evidence type="ECO:0000313" key="2">
    <source>
        <dbReference type="Proteomes" id="UP000309128"/>
    </source>
</evidence>
<evidence type="ECO:0000313" key="1">
    <source>
        <dbReference type="EMBL" id="TMR10103.1"/>
    </source>
</evidence>
<sequence length="186" mass="19984">MAQVYRWFLQDNGAHDARGDIAVMHLAGCGCTLDPFVPSGTIEADTAAAAAATAETAIEEAGGTGYEYADCVLSAIGTMVPAYATDLMSALNGVPMNAVEKASVFRLARHTPDSGALATLIRRARSERQQFRAELATMLVEWAERGRQAAAAQQRNDSREAMKHLNAHDQTAARIVTRLMEWMTAG</sequence>
<protein>
    <submittedName>
        <fullName evidence="1">Uncharacterized protein</fullName>
    </submittedName>
</protein>
<organism evidence="1 2">
    <name type="scientific">Nonomuraea turkmeniaca</name>
    <dbReference type="NCBI Taxonomy" id="103838"/>
    <lineage>
        <taxon>Bacteria</taxon>
        <taxon>Bacillati</taxon>
        <taxon>Actinomycetota</taxon>
        <taxon>Actinomycetes</taxon>
        <taxon>Streptosporangiales</taxon>
        <taxon>Streptosporangiaceae</taxon>
        <taxon>Nonomuraea</taxon>
    </lineage>
</organism>
<accession>A0A5S4F294</accession>
<dbReference type="AlphaFoldDB" id="A0A5S4F294"/>
<dbReference type="EMBL" id="VCKY01000204">
    <property type="protein sequence ID" value="TMR10103.1"/>
    <property type="molecule type" value="Genomic_DNA"/>
</dbReference>
<name>A0A5S4F294_9ACTN</name>
<proteinExistence type="predicted"/>
<dbReference type="RefSeq" id="WP_138672017.1">
    <property type="nucleotide sequence ID" value="NZ_VCKY01000204.1"/>
</dbReference>